<keyword evidence="3" id="KW-1185">Reference proteome</keyword>
<accession>A0A2B4SK49</accession>
<dbReference type="SUPFAM" id="SSF47986">
    <property type="entry name" value="DEATH domain"/>
    <property type="match status" value="1"/>
</dbReference>
<dbReference type="Gene3D" id="1.10.533.10">
    <property type="entry name" value="Death Domain, Fas"/>
    <property type="match status" value="3"/>
</dbReference>
<dbReference type="OrthoDB" id="5972703at2759"/>
<dbReference type="InterPro" id="IPR011029">
    <property type="entry name" value="DEATH-like_dom_sf"/>
</dbReference>
<evidence type="ECO:0000313" key="2">
    <source>
        <dbReference type="EMBL" id="PFX29746.1"/>
    </source>
</evidence>
<feature type="region of interest" description="Disordered" evidence="1">
    <location>
        <begin position="282"/>
        <end position="373"/>
    </location>
</feature>
<organism evidence="2 3">
    <name type="scientific">Stylophora pistillata</name>
    <name type="common">Smooth cauliflower coral</name>
    <dbReference type="NCBI Taxonomy" id="50429"/>
    <lineage>
        <taxon>Eukaryota</taxon>
        <taxon>Metazoa</taxon>
        <taxon>Cnidaria</taxon>
        <taxon>Anthozoa</taxon>
        <taxon>Hexacorallia</taxon>
        <taxon>Scleractinia</taxon>
        <taxon>Astrocoeniina</taxon>
        <taxon>Pocilloporidae</taxon>
        <taxon>Stylophora</taxon>
    </lineage>
</organism>
<dbReference type="Proteomes" id="UP000225706">
    <property type="component" value="Unassembled WGS sequence"/>
</dbReference>
<feature type="compositionally biased region" description="Basic and acidic residues" evidence="1">
    <location>
        <begin position="285"/>
        <end position="294"/>
    </location>
</feature>
<name>A0A2B4SK49_STYPI</name>
<feature type="compositionally biased region" description="Polar residues" evidence="1">
    <location>
        <begin position="295"/>
        <end position="307"/>
    </location>
</feature>
<dbReference type="PANTHER" id="PTHR14657">
    <property type="entry name" value="IGF-LIKE FAMILY RECEPTOR 1"/>
    <property type="match status" value="1"/>
</dbReference>
<reference evidence="3" key="1">
    <citation type="journal article" date="2017" name="bioRxiv">
        <title>Comparative analysis of the genomes of Stylophora pistillata and Acropora digitifera provides evidence for extensive differences between species of corals.</title>
        <authorList>
            <person name="Voolstra C.R."/>
            <person name="Li Y."/>
            <person name="Liew Y.J."/>
            <person name="Baumgarten S."/>
            <person name="Zoccola D."/>
            <person name="Flot J.-F."/>
            <person name="Tambutte S."/>
            <person name="Allemand D."/>
            <person name="Aranda M."/>
        </authorList>
    </citation>
    <scope>NUCLEOTIDE SEQUENCE [LARGE SCALE GENOMIC DNA]</scope>
</reference>
<dbReference type="EMBL" id="LSMT01000061">
    <property type="protein sequence ID" value="PFX29746.1"/>
    <property type="molecule type" value="Genomic_DNA"/>
</dbReference>
<dbReference type="PANTHER" id="PTHR14657:SF2">
    <property type="entry name" value="IGF-LIKE FAMILY RECEPTOR 1"/>
    <property type="match status" value="1"/>
</dbReference>
<evidence type="ECO:0008006" key="4">
    <source>
        <dbReference type="Google" id="ProtNLM"/>
    </source>
</evidence>
<feature type="region of interest" description="Disordered" evidence="1">
    <location>
        <begin position="1"/>
        <end position="26"/>
    </location>
</feature>
<protein>
    <recommendedName>
        <fullName evidence="4">Death domain-containing protein</fullName>
    </recommendedName>
</protein>
<sequence>MAQRGRDVTSSASKITEKNPGGSSVTTGSAWIVSGLIPINAGIDHCQTSKGMQNNQSFLVTTSQAMRLREADLIWLAEFAPREWLGTFKTQGCYCLGNNAIHEVSVCDNNTRLILIPTEHLHQQKYFSGWRENEFQSKRSLPCCQKENESQGRAANARQSELYCNVLTNQYSEKRYLLCVDDHESYFLKSHGNGVELRKLEHFQQNEIPKGAIILDKKGNGVGLLAFDDNGEVRPLFFPKNLFGSDEQGLARGLPINSFLKENNLEGSGKFSKAEDQLNIQTPKTSEHQEHESNKSNAGNSRGQQRSCGDGEEEKPQSHKGQHQVEETYAVQESELAGEKQQSIKNKPLIKRSCSEQQATKEKPRPDRLLSERNHIPLREEELVSDAVLSDIYVMDHLKNLLDRSVTGIKNWRYLADLNGVPIEKQLKWQLGEHHSRSEKMFEALTCTNPELSMRSLVKHLSDLGINNVANFMTDLKLEENMTAEEFFEFQNRNVIGKVLMKLDLIDKDNWWNLGIKIGMSAKSLKQIKIDCENRQENPGSHVINIIATSEPTMTIGQFKKKLANLGRKDVARKLNMLSEKSVIGKLLDNLDLVREVTSLLNSPDSPVLKNYKDLAADCGISREKYESLQPPCADSPTQKTIEEIVQRNPKFSVEELFKNLSDMERLDVIEAISPYYEEEDVLALKRKLRITDE</sequence>
<dbReference type="InterPro" id="IPR042355">
    <property type="entry name" value="IGFLR1"/>
</dbReference>
<proteinExistence type="predicted"/>
<feature type="compositionally biased region" description="Basic and acidic residues" evidence="1">
    <location>
        <begin position="359"/>
        <end position="373"/>
    </location>
</feature>
<gene>
    <name evidence="2" type="ORF">AWC38_SpisGene5458</name>
</gene>
<evidence type="ECO:0000256" key="1">
    <source>
        <dbReference type="SAM" id="MobiDB-lite"/>
    </source>
</evidence>
<evidence type="ECO:0000313" key="3">
    <source>
        <dbReference type="Proteomes" id="UP000225706"/>
    </source>
</evidence>
<dbReference type="AlphaFoldDB" id="A0A2B4SK49"/>
<comment type="caution">
    <text evidence="2">The sequence shown here is derived from an EMBL/GenBank/DDBJ whole genome shotgun (WGS) entry which is preliminary data.</text>
</comment>
<dbReference type="GO" id="GO:0005886">
    <property type="term" value="C:plasma membrane"/>
    <property type="evidence" value="ECO:0007669"/>
    <property type="project" value="TreeGrafter"/>
</dbReference>